<dbReference type="EMBL" id="JAGMVJ010000010">
    <property type="protein sequence ID" value="KAH7086696.1"/>
    <property type="molecule type" value="Genomic_DNA"/>
</dbReference>
<gene>
    <name evidence="1" type="ORF">FB567DRAFT_592567</name>
</gene>
<proteinExistence type="predicted"/>
<accession>A0A8K0VY05</accession>
<keyword evidence="2" id="KW-1185">Reference proteome</keyword>
<dbReference type="PANTHER" id="PTHR38790">
    <property type="entry name" value="2EXR DOMAIN-CONTAINING PROTEIN-RELATED"/>
    <property type="match status" value="1"/>
</dbReference>
<evidence type="ECO:0000313" key="2">
    <source>
        <dbReference type="Proteomes" id="UP000813461"/>
    </source>
</evidence>
<reference evidence="1" key="1">
    <citation type="journal article" date="2021" name="Nat. Commun.">
        <title>Genetic determinants of endophytism in the Arabidopsis root mycobiome.</title>
        <authorList>
            <person name="Mesny F."/>
            <person name="Miyauchi S."/>
            <person name="Thiergart T."/>
            <person name="Pickel B."/>
            <person name="Atanasova L."/>
            <person name="Karlsson M."/>
            <person name="Huettel B."/>
            <person name="Barry K.W."/>
            <person name="Haridas S."/>
            <person name="Chen C."/>
            <person name="Bauer D."/>
            <person name="Andreopoulos W."/>
            <person name="Pangilinan J."/>
            <person name="LaButti K."/>
            <person name="Riley R."/>
            <person name="Lipzen A."/>
            <person name="Clum A."/>
            <person name="Drula E."/>
            <person name="Henrissat B."/>
            <person name="Kohler A."/>
            <person name="Grigoriev I.V."/>
            <person name="Martin F.M."/>
            <person name="Hacquard S."/>
        </authorList>
    </citation>
    <scope>NUCLEOTIDE SEQUENCE</scope>
    <source>
        <strain evidence="1">MPI-SDFR-AT-0120</strain>
    </source>
</reference>
<organism evidence="1 2">
    <name type="scientific">Paraphoma chrysanthemicola</name>
    <dbReference type="NCBI Taxonomy" id="798071"/>
    <lineage>
        <taxon>Eukaryota</taxon>
        <taxon>Fungi</taxon>
        <taxon>Dikarya</taxon>
        <taxon>Ascomycota</taxon>
        <taxon>Pezizomycotina</taxon>
        <taxon>Dothideomycetes</taxon>
        <taxon>Pleosporomycetidae</taxon>
        <taxon>Pleosporales</taxon>
        <taxon>Pleosporineae</taxon>
        <taxon>Phaeosphaeriaceae</taxon>
        <taxon>Paraphoma</taxon>
    </lineage>
</organism>
<dbReference type="OrthoDB" id="5413827at2759"/>
<evidence type="ECO:0000313" key="1">
    <source>
        <dbReference type="EMBL" id="KAH7086696.1"/>
    </source>
</evidence>
<dbReference type="AlphaFoldDB" id="A0A8K0VY05"/>
<name>A0A8K0VY05_9PLEO</name>
<dbReference type="Proteomes" id="UP000813461">
    <property type="component" value="Unassembled WGS sequence"/>
</dbReference>
<protein>
    <recommendedName>
        <fullName evidence="3">F-box domain-containing protein</fullName>
    </recommendedName>
</protein>
<comment type="caution">
    <text evidence="1">The sequence shown here is derived from an EMBL/GenBank/DDBJ whole genome shotgun (WGS) entry which is preliminary data.</text>
</comment>
<evidence type="ECO:0008006" key="3">
    <source>
        <dbReference type="Google" id="ProtNLM"/>
    </source>
</evidence>
<dbReference type="PANTHER" id="PTHR38790:SF4">
    <property type="entry name" value="2EXR DOMAIN-CONTAINING PROTEIN"/>
    <property type="match status" value="1"/>
</dbReference>
<sequence length="151" mass="17343">MSISLGTGIDTISKVAISDINRWKSPLLRLPAELRNEIFTHLLNNLEIRMSYSQNKYMQIAAVYRPLDHPEAIWRPATHLTAITATCRQLRAETRYLLFTFDNAFSGQSGWCLEVLLKRLSEEQRRLAGLHRFSPSYGRAGEGFFLIQMRG</sequence>